<protein>
    <submittedName>
        <fullName evidence="1">Uncharacterized protein</fullName>
    </submittedName>
</protein>
<evidence type="ECO:0000313" key="1">
    <source>
        <dbReference type="EMBL" id="QTC87308.1"/>
    </source>
</evidence>
<reference evidence="1 2" key="1">
    <citation type="submission" date="2020-09" db="EMBL/GenBank/DDBJ databases">
        <title>Brevundimonas sp. LVF1 isolated from an oligotrophic pond in Goettingen, Germany.</title>
        <authorList>
            <person name="Friedrich I."/>
            <person name="Klassen A."/>
            <person name="Neubauer H."/>
            <person name="Schneider D."/>
            <person name="Hertel R."/>
            <person name="Daniel R."/>
        </authorList>
    </citation>
    <scope>NUCLEOTIDE SEQUENCE [LARGE SCALE GENOMIC DNA]</scope>
    <source>
        <strain evidence="1 2">LVF1</strain>
    </source>
</reference>
<gene>
    <name evidence="1" type="ORF">IFE19_14610</name>
</gene>
<dbReference type="Proteomes" id="UP000663942">
    <property type="component" value="Chromosome"/>
</dbReference>
<proteinExistence type="predicted"/>
<organism evidence="1 2">
    <name type="scientific">Brevundimonas pondensis</name>
    <dbReference type="NCBI Taxonomy" id="2774189"/>
    <lineage>
        <taxon>Bacteria</taxon>
        <taxon>Pseudomonadati</taxon>
        <taxon>Pseudomonadota</taxon>
        <taxon>Alphaproteobacteria</taxon>
        <taxon>Caulobacterales</taxon>
        <taxon>Caulobacteraceae</taxon>
        <taxon>Brevundimonas</taxon>
    </lineage>
</organism>
<name>A0ABX7SJW1_9CAUL</name>
<sequence>MAAAAVTEAVTVQTLPSQAMLYAPGKFAAPAPVRSRAMNGLAPEALVQLHNAGLLGERSERDDYFRAGFTALALSDALKGARAGTVAAWTPDPASMLGGRLDVPAASETVSWLASARGMPWHVVRLDDPVRFDAALARTVDAYLSGVVWRLRDRRADQVLLSALEAVA</sequence>
<evidence type="ECO:0000313" key="2">
    <source>
        <dbReference type="Proteomes" id="UP000663942"/>
    </source>
</evidence>
<keyword evidence="2" id="KW-1185">Reference proteome</keyword>
<accession>A0ABX7SJW1</accession>
<dbReference type="EMBL" id="CP062006">
    <property type="protein sequence ID" value="QTC87308.1"/>
    <property type="molecule type" value="Genomic_DNA"/>
</dbReference>
<dbReference type="RefSeq" id="WP_207823485.1">
    <property type="nucleotide sequence ID" value="NZ_CP062006.1"/>
</dbReference>